<dbReference type="RefSeq" id="WP_183969162.1">
    <property type="nucleotide sequence ID" value="NZ_BAABEW010000007.1"/>
</dbReference>
<comment type="caution">
    <text evidence="2">The sequence shown here is derived from an EMBL/GenBank/DDBJ whole genome shotgun (WGS) entry which is preliminary data.</text>
</comment>
<sequence>MPDGPHAAGLPAPRRHRPEGRLSLAATNWHKTIDLSATLITASAYENTTNAQGIAIDWYALDFGASNDSPNGGSWTWDILYAGATTGPVGENQAVPEPASAALLLAGLAGTAVFRRRKED</sequence>
<dbReference type="NCBIfam" id="TIGR02595">
    <property type="entry name" value="PEP_CTERM"/>
    <property type="match status" value="1"/>
</dbReference>
<dbReference type="EMBL" id="JACHGB010000006">
    <property type="protein sequence ID" value="MBB5272994.1"/>
    <property type="molecule type" value="Genomic_DNA"/>
</dbReference>
<evidence type="ECO:0000313" key="2">
    <source>
        <dbReference type="EMBL" id="MBB5272994.1"/>
    </source>
</evidence>
<dbReference type="NCBIfam" id="TIGR03370">
    <property type="entry name" value="VPLPA-CTERM"/>
    <property type="match status" value="1"/>
</dbReference>
<gene>
    <name evidence="2" type="ORF">HNQ70_003022</name>
</gene>
<dbReference type="AlphaFoldDB" id="A0A7W8HJ27"/>
<feature type="domain" description="Ice-binding protein C-terminal" evidence="1">
    <location>
        <begin position="94"/>
        <end position="117"/>
    </location>
</feature>
<reference evidence="2 3" key="1">
    <citation type="submission" date="2020-08" db="EMBL/GenBank/DDBJ databases">
        <title>Genomic Encyclopedia of Type Strains, Phase IV (KMG-IV): sequencing the most valuable type-strain genomes for metagenomic binning, comparative biology and taxonomic classification.</title>
        <authorList>
            <person name="Goeker M."/>
        </authorList>
    </citation>
    <scope>NUCLEOTIDE SEQUENCE [LARGE SCALE GENOMIC DNA]</scope>
    <source>
        <strain evidence="2 3">DSM 29781</strain>
    </source>
</reference>
<dbReference type="Proteomes" id="UP000532440">
    <property type="component" value="Unassembled WGS sequence"/>
</dbReference>
<keyword evidence="3" id="KW-1185">Reference proteome</keyword>
<name>A0A7W8HJ27_9BURK</name>
<proteinExistence type="predicted"/>
<dbReference type="InterPro" id="IPR022472">
    <property type="entry name" value="VPLPA-CTERM"/>
</dbReference>
<accession>A0A7W8HJ27</accession>
<evidence type="ECO:0000313" key="3">
    <source>
        <dbReference type="Proteomes" id="UP000532440"/>
    </source>
</evidence>
<dbReference type="InterPro" id="IPR013424">
    <property type="entry name" value="Ice-binding_C"/>
</dbReference>
<organism evidence="2 3">
    <name type="scientific">Quisquiliibacterium transsilvanicum</name>
    <dbReference type="NCBI Taxonomy" id="1549638"/>
    <lineage>
        <taxon>Bacteria</taxon>
        <taxon>Pseudomonadati</taxon>
        <taxon>Pseudomonadota</taxon>
        <taxon>Betaproteobacteria</taxon>
        <taxon>Burkholderiales</taxon>
        <taxon>Burkholderiaceae</taxon>
        <taxon>Quisquiliibacterium</taxon>
    </lineage>
</organism>
<protein>
    <recommendedName>
        <fullName evidence="1">Ice-binding protein C-terminal domain-containing protein</fullName>
    </recommendedName>
</protein>
<dbReference type="Pfam" id="PF07589">
    <property type="entry name" value="PEP-CTERM"/>
    <property type="match status" value="1"/>
</dbReference>
<evidence type="ECO:0000259" key="1">
    <source>
        <dbReference type="Pfam" id="PF07589"/>
    </source>
</evidence>